<dbReference type="PANTHER" id="PTHR18964:SF149">
    <property type="entry name" value="BIFUNCTIONAL UDP-N-ACETYLGLUCOSAMINE 2-EPIMERASE_N-ACETYLMANNOSAMINE KINASE"/>
    <property type="match status" value="1"/>
</dbReference>
<accession>A0A1E3KXN2</accession>
<keyword evidence="5" id="KW-1185">Reference proteome</keyword>
<comment type="caution">
    <text evidence="4">The sequence shown here is derived from an EMBL/GenBank/DDBJ whole genome shotgun (WGS) entry which is preliminary data.</text>
</comment>
<evidence type="ECO:0000313" key="5">
    <source>
        <dbReference type="Proteomes" id="UP000094578"/>
    </source>
</evidence>
<dbReference type="PATRIC" id="fig|1886670.3.peg.4167"/>
<dbReference type="InterPro" id="IPR000600">
    <property type="entry name" value="ROK"/>
</dbReference>
<dbReference type="Gene3D" id="3.30.420.40">
    <property type="match status" value="2"/>
</dbReference>
<dbReference type="SUPFAM" id="SSF46785">
    <property type="entry name" value="Winged helix' DNA-binding domain"/>
    <property type="match status" value="1"/>
</dbReference>
<dbReference type="InterPro" id="IPR043129">
    <property type="entry name" value="ATPase_NBD"/>
</dbReference>
<dbReference type="Pfam" id="PF00480">
    <property type="entry name" value="ROK"/>
    <property type="match status" value="1"/>
</dbReference>
<dbReference type="InterPro" id="IPR036388">
    <property type="entry name" value="WH-like_DNA-bd_sf"/>
</dbReference>
<reference evidence="4 5" key="1">
    <citation type="submission" date="2016-08" db="EMBL/GenBank/DDBJ databases">
        <title>Genome sequencing of Paenibacillus sp. TI45-13ar, isolated from Korean traditional nuruk.</title>
        <authorList>
            <person name="Kim S.-J."/>
        </authorList>
    </citation>
    <scope>NUCLEOTIDE SEQUENCE [LARGE SCALE GENOMIC DNA]</scope>
    <source>
        <strain evidence="4 5">TI45-13ar</strain>
    </source>
</reference>
<comment type="similarity">
    <text evidence="2">Belongs to the ROK (NagC/XylR) family.</text>
</comment>
<organism evidence="4 5">
    <name type="scientific">Paenibacillus nuruki</name>
    <dbReference type="NCBI Taxonomy" id="1886670"/>
    <lineage>
        <taxon>Bacteria</taxon>
        <taxon>Bacillati</taxon>
        <taxon>Bacillota</taxon>
        <taxon>Bacilli</taxon>
        <taxon>Bacillales</taxon>
        <taxon>Paenibacillaceae</taxon>
        <taxon>Paenibacillus</taxon>
    </lineage>
</organism>
<gene>
    <name evidence="4" type="ORF">PTI45_04137</name>
</gene>
<evidence type="ECO:0000256" key="1">
    <source>
        <dbReference type="ARBA" id="ARBA00002486"/>
    </source>
</evidence>
<proteinExistence type="inferred from homology"/>
<dbReference type="RefSeq" id="WP_069329462.1">
    <property type="nucleotide sequence ID" value="NZ_MDER01000086.1"/>
</dbReference>
<sequence length="399" mass="44862">MNTFQFPMKMVKRQVYDRIAVQDQISKTELLQEMDITSSSLNRILDELVREGWISESGQGQSTGGRRPTLYRIDPTHRYILGLEISRVYSVLGLYDLQMNTIASYRWFMDEHMTPERLVDYVEERIDWMLNDYQLTWSQIIGIGIGAVGPLDREKGIILNPVYFPANGWKNVAICQMLNERTGLMAVLENGANTALIGEHWAVRDENMQHMLFVNVGAGIRSAMMSGGQLVRGAVDREGSIGQMIIQTDGERLHDQGNYGALEAFASVQALEQQVRQRMKLGMDIWEAAEDLRPEQVHFDTLITGLNQGNIFLQELFARSAGYMGIGLANIIHILLPEKVILGGALINANPSYYEQAIAVARKKVGYDDSYQPIFSKGVLQERAVAVGAAVMILQQMEL</sequence>
<dbReference type="Gene3D" id="1.10.10.10">
    <property type="entry name" value="Winged helix-like DNA-binding domain superfamily/Winged helix DNA-binding domain"/>
    <property type="match status" value="1"/>
</dbReference>
<protein>
    <submittedName>
        <fullName evidence="4">Xylose repressor</fullName>
    </submittedName>
</protein>
<keyword evidence="3" id="KW-0859">Xylose metabolism</keyword>
<comment type="function">
    <text evidence="1">Transcriptional repressor of xylose-utilizing enzymes.</text>
</comment>
<dbReference type="GO" id="GO:0042732">
    <property type="term" value="P:D-xylose metabolic process"/>
    <property type="evidence" value="ECO:0007669"/>
    <property type="project" value="UniProtKB-KW"/>
</dbReference>
<dbReference type="SUPFAM" id="SSF53067">
    <property type="entry name" value="Actin-like ATPase domain"/>
    <property type="match status" value="1"/>
</dbReference>
<evidence type="ECO:0000313" key="4">
    <source>
        <dbReference type="EMBL" id="ODP26297.1"/>
    </source>
</evidence>
<dbReference type="PANTHER" id="PTHR18964">
    <property type="entry name" value="ROK (REPRESSOR, ORF, KINASE) FAMILY"/>
    <property type="match status" value="1"/>
</dbReference>
<keyword evidence="3" id="KW-0119">Carbohydrate metabolism</keyword>
<name>A0A1E3KXN2_9BACL</name>
<dbReference type="EMBL" id="MDER01000086">
    <property type="protein sequence ID" value="ODP26297.1"/>
    <property type="molecule type" value="Genomic_DNA"/>
</dbReference>
<dbReference type="STRING" id="1886670.PTI45_04137"/>
<dbReference type="Proteomes" id="UP000094578">
    <property type="component" value="Unassembled WGS sequence"/>
</dbReference>
<dbReference type="InterPro" id="IPR036390">
    <property type="entry name" value="WH_DNA-bd_sf"/>
</dbReference>
<evidence type="ECO:0000256" key="3">
    <source>
        <dbReference type="ARBA" id="ARBA00022629"/>
    </source>
</evidence>
<evidence type="ECO:0000256" key="2">
    <source>
        <dbReference type="ARBA" id="ARBA00006479"/>
    </source>
</evidence>
<dbReference type="AlphaFoldDB" id="A0A1E3KXN2"/>